<dbReference type="InterPro" id="IPR010982">
    <property type="entry name" value="Lambda_DNA-bd_dom_sf"/>
</dbReference>
<evidence type="ECO:0000313" key="7">
    <source>
        <dbReference type="EMBL" id="WZL76414.1"/>
    </source>
</evidence>
<proteinExistence type="predicted"/>
<keyword evidence="8" id="KW-1185">Reference proteome</keyword>
<evidence type="ECO:0000256" key="4">
    <source>
        <dbReference type="ARBA" id="ARBA00023163"/>
    </source>
</evidence>
<evidence type="ECO:0000259" key="5">
    <source>
        <dbReference type="PROSITE" id="PS50932"/>
    </source>
</evidence>
<keyword evidence="1" id="KW-0678">Repressor</keyword>
<accession>A0ABZ2YEX7</accession>
<evidence type="ECO:0000259" key="6">
    <source>
        <dbReference type="PROSITE" id="PS50943"/>
    </source>
</evidence>
<dbReference type="InterPro" id="IPR000843">
    <property type="entry name" value="HTH_LacI"/>
</dbReference>
<dbReference type="SUPFAM" id="SSF53822">
    <property type="entry name" value="Periplasmic binding protein-like I"/>
    <property type="match status" value="1"/>
</dbReference>
<dbReference type="RefSeq" id="WP_369018576.1">
    <property type="nucleotide sequence ID" value="NZ_CP121689.1"/>
</dbReference>
<feature type="domain" description="HTH cro/C1-type" evidence="6">
    <location>
        <begin position="9"/>
        <end position="52"/>
    </location>
</feature>
<dbReference type="CDD" id="cd06267">
    <property type="entry name" value="PBP1_LacI_sugar_binding-like"/>
    <property type="match status" value="1"/>
</dbReference>
<dbReference type="SMART" id="SM00354">
    <property type="entry name" value="HTH_LACI"/>
    <property type="match status" value="1"/>
</dbReference>
<dbReference type="InterPro" id="IPR028082">
    <property type="entry name" value="Peripla_BP_I"/>
</dbReference>
<dbReference type="InterPro" id="IPR001387">
    <property type="entry name" value="Cro/C1-type_HTH"/>
</dbReference>
<reference evidence="7 8" key="1">
    <citation type="submission" date="2023-03" db="EMBL/GenBank/DDBJ databases">
        <title>Novel Species.</title>
        <authorList>
            <person name="Ma S."/>
        </authorList>
    </citation>
    <scope>NUCLEOTIDE SEQUENCE [LARGE SCALE GENOMIC DNA]</scope>
    <source>
        <strain evidence="7 8">B11</strain>
    </source>
</reference>
<dbReference type="Gene3D" id="3.40.50.2300">
    <property type="match status" value="2"/>
</dbReference>
<evidence type="ECO:0000313" key="8">
    <source>
        <dbReference type="Proteomes" id="UP001461341"/>
    </source>
</evidence>
<name>A0ABZ2YEX7_9BACT</name>
<feature type="domain" description="HTH lacI-type" evidence="5">
    <location>
        <begin position="8"/>
        <end position="62"/>
    </location>
</feature>
<dbReference type="Gene3D" id="1.10.260.40">
    <property type="entry name" value="lambda repressor-like DNA-binding domains"/>
    <property type="match status" value="1"/>
</dbReference>
<keyword evidence="2" id="KW-0805">Transcription regulation</keyword>
<evidence type="ECO:0000256" key="3">
    <source>
        <dbReference type="ARBA" id="ARBA00023125"/>
    </source>
</evidence>
<organism evidence="7 8">
    <name type="scientific">Thermatribacter velox</name>
    <dbReference type="NCBI Taxonomy" id="3039681"/>
    <lineage>
        <taxon>Bacteria</taxon>
        <taxon>Pseudomonadati</taxon>
        <taxon>Atribacterota</taxon>
        <taxon>Atribacteria</taxon>
        <taxon>Atribacterales</taxon>
        <taxon>Thermatribacteraceae</taxon>
        <taxon>Thermatribacter</taxon>
    </lineage>
</organism>
<dbReference type="PROSITE" id="PS00356">
    <property type="entry name" value="HTH_LACI_1"/>
    <property type="match status" value="1"/>
</dbReference>
<dbReference type="PROSITE" id="PS50943">
    <property type="entry name" value="HTH_CROC1"/>
    <property type="match status" value="1"/>
</dbReference>
<keyword evidence="3 7" id="KW-0238">DNA-binding</keyword>
<dbReference type="PANTHER" id="PTHR30146:SF148">
    <property type="entry name" value="HTH-TYPE TRANSCRIPTIONAL REPRESSOR PURR-RELATED"/>
    <property type="match status" value="1"/>
</dbReference>
<sequence>MQKKERTPTIKDVAKRAGVSVATVSAVINRNRFVSSELVEKVFKAIQELGYHPNRIARGLKKRQSFNVVYIIPDITNPIFASVTRGIQDVMEKSCYDVSIYNTDFSDKKLFHQLTNVLENRPDGIILSAWHSPEIKRAISLIQQFNIPLVLVHAPRNVEGIDAIFVDDENGAFEAVNYLLRLGHRKVLSLGVKNSTTSSLREAGYRKAFKKMGLSIEEKLVLKSDSFAPQSACLSIYKALKSNINFTAVFAHSDSLAVGALEALNDRGIQVPEEVSVMGFDGTYSFCTLPRLSTMLIPNYEMGKKAAEILLKRIAGNSSGVIREEIKPRIVIQKSTQATQKKP</sequence>
<evidence type="ECO:0000256" key="1">
    <source>
        <dbReference type="ARBA" id="ARBA00022491"/>
    </source>
</evidence>
<evidence type="ECO:0000256" key="2">
    <source>
        <dbReference type="ARBA" id="ARBA00023015"/>
    </source>
</evidence>
<dbReference type="Pfam" id="PF13377">
    <property type="entry name" value="Peripla_BP_3"/>
    <property type="match status" value="1"/>
</dbReference>
<protein>
    <submittedName>
        <fullName evidence="7">LacI family DNA-binding transcriptional regulator</fullName>
    </submittedName>
</protein>
<dbReference type="CDD" id="cd01392">
    <property type="entry name" value="HTH_LacI"/>
    <property type="match status" value="1"/>
</dbReference>
<gene>
    <name evidence="7" type="ORF">QBE54_01385</name>
</gene>
<dbReference type="InterPro" id="IPR046335">
    <property type="entry name" value="LacI/GalR-like_sensor"/>
</dbReference>
<dbReference type="GO" id="GO:0003677">
    <property type="term" value="F:DNA binding"/>
    <property type="evidence" value="ECO:0007669"/>
    <property type="project" value="UniProtKB-KW"/>
</dbReference>
<keyword evidence="4" id="KW-0804">Transcription</keyword>
<dbReference type="PRINTS" id="PR00036">
    <property type="entry name" value="HTHLACI"/>
</dbReference>
<dbReference type="PROSITE" id="PS50932">
    <property type="entry name" value="HTH_LACI_2"/>
    <property type="match status" value="1"/>
</dbReference>
<dbReference type="EMBL" id="CP121689">
    <property type="protein sequence ID" value="WZL76414.1"/>
    <property type="molecule type" value="Genomic_DNA"/>
</dbReference>
<dbReference type="SUPFAM" id="SSF47413">
    <property type="entry name" value="lambda repressor-like DNA-binding domains"/>
    <property type="match status" value="1"/>
</dbReference>
<dbReference type="Pfam" id="PF00356">
    <property type="entry name" value="LacI"/>
    <property type="match status" value="1"/>
</dbReference>
<dbReference type="Proteomes" id="UP001461341">
    <property type="component" value="Chromosome"/>
</dbReference>
<dbReference type="PANTHER" id="PTHR30146">
    <property type="entry name" value="LACI-RELATED TRANSCRIPTIONAL REPRESSOR"/>
    <property type="match status" value="1"/>
</dbReference>